<evidence type="ECO:0000313" key="1">
    <source>
        <dbReference type="EMBL" id="MVX64898.1"/>
    </source>
</evidence>
<accession>A0A964W387</accession>
<dbReference type="AlphaFoldDB" id="A0A964W387"/>
<dbReference type="EMBL" id="WSRQ01000023">
    <property type="protein sequence ID" value="MVX64898.1"/>
    <property type="molecule type" value="Genomic_DNA"/>
</dbReference>
<sequence>MKFMKKEKINKFRINLGAIGREEDKVYIDVEYSDRKDNKVKVGFSIGIYEYGIVSYVVGYEIDVNLDEDIEEVLFDEARRLHENGYFYSALELFYEELDYLETM</sequence>
<comment type="caution">
    <text evidence="1">The sequence shown here is derived from an EMBL/GenBank/DDBJ whole genome shotgun (WGS) entry which is preliminary data.</text>
</comment>
<dbReference type="RefSeq" id="WP_160359729.1">
    <property type="nucleotide sequence ID" value="NZ_WSRQ01000023.1"/>
</dbReference>
<organism evidence="1 2">
    <name type="scientific">Clostridium chromiireducens</name>
    <dbReference type="NCBI Taxonomy" id="225345"/>
    <lineage>
        <taxon>Bacteria</taxon>
        <taxon>Bacillati</taxon>
        <taxon>Bacillota</taxon>
        <taxon>Clostridia</taxon>
        <taxon>Eubacteriales</taxon>
        <taxon>Clostridiaceae</taxon>
        <taxon>Clostridium</taxon>
    </lineage>
</organism>
<name>A0A964W387_9CLOT</name>
<proteinExistence type="predicted"/>
<evidence type="ECO:0000313" key="2">
    <source>
        <dbReference type="Proteomes" id="UP000656077"/>
    </source>
</evidence>
<gene>
    <name evidence="1" type="ORF">GKZ28_14465</name>
</gene>
<protein>
    <submittedName>
        <fullName evidence="1">Uncharacterized protein</fullName>
    </submittedName>
</protein>
<dbReference type="Proteomes" id="UP000656077">
    <property type="component" value="Unassembled WGS sequence"/>
</dbReference>
<reference evidence="1" key="1">
    <citation type="submission" date="2019-12" db="EMBL/GenBank/DDBJ databases">
        <title>Microbes associate with the intestines of laboratory mice.</title>
        <authorList>
            <person name="Navarre W."/>
            <person name="Wong E."/>
        </authorList>
    </citation>
    <scope>NUCLEOTIDE SEQUENCE</scope>
    <source>
        <strain evidence="1">NM79_F5</strain>
    </source>
</reference>